<sequence>MRFLRLPVKDPRTVARDIPGICDLLFPQLLPAIVAHLNREALPIPGCTIIDESMLVGIDTNAAMLFEVAYVRAEQILEGKNEDWNECLSIALSRQSRYFDAVLPDNLSDIEIKIANQTACNLMKSIRYFGKEWGNGNVVRSPIIPGFQWIAEGKGDFSIGQRLIEVKCTNRNFSSSDYRQILIYWLLSFSSSIEGGTDEWKTGVLLNPRANKYIEIGFNELVRIAAAGRTKLELLELFSSIVGDYAYKLGE</sequence>
<evidence type="ECO:0000313" key="4">
    <source>
        <dbReference type="Proteomes" id="UP000199173"/>
    </source>
</evidence>
<dbReference type="Proteomes" id="UP000198760">
    <property type="component" value="Unassembled WGS sequence"/>
</dbReference>
<proteinExistence type="predicted"/>
<gene>
    <name evidence="2" type="ORF">SAMN03159428_01001</name>
    <name evidence="1" type="ORF">SAMN03159514_01343</name>
</gene>
<protein>
    <submittedName>
        <fullName evidence="1">Uncharacterized protein</fullName>
    </submittedName>
</protein>
<dbReference type="Proteomes" id="UP000199173">
    <property type="component" value="Unassembled WGS sequence"/>
</dbReference>
<accession>A0AAX2EP95</accession>
<dbReference type="RefSeq" id="WP_072438904.1">
    <property type="nucleotide sequence ID" value="NZ_CP040392.1"/>
</dbReference>
<name>A0AAX2EP95_9ENTR</name>
<dbReference type="GeneID" id="66392479"/>
<keyword evidence="3" id="KW-1185">Reference proteome</keyword>
<evidence type="ECO:0000313" key="1">
    <source>
        <dbReference type="EMBL" id="SFR04652.1"/>
    </source>
</evidence>
<evidence type="ECO:0000313" key="2">
    <source>
        <dbReference type="EMBL" id="SFT55317.1"/>
    </source>
</evidence>
<dbReference type="AlphaFoldDB" id="A0AAX2EP95"/>
<evidence type="ECO:0000313" key="3">
    <source>
        <dbReference type="Proteomes" id="UP000198760"/>
    </source>
</evidence>
<organism evidence="1 4">
    <name type="scientific">Kosakonia radicincitans</name>
    <dbReference type="NCBI Taxonomy" id="283686"/>
    <lineage>
        <taxon>Bacteria</taxon>
        <taxon>Pseudomonadati</taxon>
        <taxon>Pseudomonadota</taxon>
        <taxon>Gammaproteobacteria</taxon>
        <taxon>Enterobacterales</taxon>
        <taxon>Enterobacteriaceae</taxon>
        <taxon>Kosakonia</taxon>
    </lineage>
</organism>
<dbReference type="EMBL" id="FOYJ01000002">
    <property type="protein sequence ID" value="SFR04652.1"/>
    <property type="molecule type" value="Genomic_DNA"/>
</dbReference>
<comment type="caution">
    <text evidence="1">The sequence shown here is derived from an EMBL/GenBank/DDBJ whole genome shotgun (WGS) entry which is preliminary data.</text>
</comment>
<dbReference type="EMBL" id="FPAV01000002">
    <property type="protein sequence ID" value="SFT55317.1"/>
    <property type="molecule type" value="Genomic_DNA"/>
</dbReference>
<reference evidence="3 4" key="1">
    <citation type="submission" date="2016-10" db="EMBL/GenBank/DDBJ databases">
        <authorList>
            <person name="Varghese N."/>
            <person name="Submissions S."/>
        </authorList>
    </citation>
    <scope>NUCLEOTIDE SEQUENCE [LARGE SCALE GENOMIC DNA]</scope>
    <source>
        <strain evidence="2 3">NFIX06</strain>
        <strain evidence="1 4">NFIX08</strain>
    </source>
</reference>